<keyword evidence="5" id="KW-0813">Transport</keyword>
<sequence>MNADEKVDGFWAAHRALAAFYEADIARLEAGAQQSHSYRSISHRSHQSEATKSGILSSQEISRLRRRSSTNHHEAVASISMTAMGLQDPFQQESEVARGVGSRMRALLEGADVRQLARGHAMVISSEDQEIKHLHQPRLVWNGSDTNLPPLQRRTSTNRITATQATEKSRGVEGRSCCNLVPDRGFRSKWDLFIMLALLIEIMFLPLQVLLDDPVLAGRHTFLQLLPPIYWSLDILISFSTGFYSTGQLVVDRWRIAKNYATRWLLFDLTYVAVDFILVMLVTSEGRYWSRELTSIAILRFLQMALRVVRVSRLGEMAEALKKGMVSDVSLAKASIVQIGIQILLIHHVMACGWYYLGTMSEDGWIAIAGKSEKSKLYLYTTSLHWMFCQLGFGGTEIEPNTVAERVYGLLVNFMALVIFSTLLGTVTSLAALLNRSSEERRFLFANLGRFLKYNQIDKELGDRITHFLQHAYALKQLHVHEDQVQLFDLLSVPLCRELQLARYKKSLTAE</sequence>
<reference evidence="3" key="1">
    <citation type="submission" date="2022-10" db="EMBL/GenBank/DDBJ databases">
        <authorList>
            <person name="Chen Y."/>
            <person name="Dougan E. K."/>
            <person name="Chan C."/>
            <person name="Rhodes N."/>
            <person name="Thang M."/>
        </authorList>
    </citation>
    <scope>NUCLEOTIDE SEQUENCE</scope>
</reference>
<keyword evidence="5" id="KW-0406">Ion transport</keyword>
<keyword evidence="6" id="KW-1185">Reference proteome</keyword>
<dbReference type="InterPro" id="IPR050818">
    <property type="entry name" value="KCNH_animal-type"/>
</dbReference>
<evidence type="ECO:0000313" key="3">
    <source>
        <dbReference type="EMBL" id="CAI3998357.1"/>
    </source>
</evidence>
<feature type="transmembrane region" description="Helical" evidence="2">
    <location>
        <begin position="229"/>
        <end position="251"/>
    </location>
</feature>
<comment type="caution">
    <text evidence="3">The sequence shown here is derived from an EMBL/GenBank/DDBJ whole genome shotgun (WGS) entry which is preliminary data.</text>
</comment>
<dbReference type="SUPFAM" id="SSF81324">
    <property type="entry name" value="Voltage-gated potassium channels"/>
    <property type="match status" value="1"/>
</dbReference>
<accession>A0A9P1CTN6</accession>
<gene>
    <name evidence="3" type="ORF">C1SCF055_LOCUS24665</name>
</gene>
<dbReference type="PANTHER" id="PTHR10217">
    <property type="entry name" value="VOLTAGE AND LIGAND GATED POTASSIUM CHANNEL"/>
    <property type="match status" value="1"/>
</dbReference>
<protein>
    <recommendedName>
        <fullName evidence="7">Ion transport domain-containing protein</fullName>
    </recommendedName>
</protein>
<reference evidence="4" key="2">
    <citation type="submission" date="2024-04" db="EMBL/GenBank/DDBJ databases">
        <authorList>
            <person name="Chen Y."/>
            <person name="Shah S."/>
            <person name="Dougan E. K."/>
            <person name="Thang M."/>
            <person name="Chan C."/>
        </authorList>
    </citation>
    <scope>NUCLEOTIDE SEQUENCE [LARGE SCALE GENOMIC DNA]</scope>
</reference>
<keyword evidence="2" id="KW-0812">Transmembrane</keyword>
<dbReference type="Proteomes" id="UP001152797">
    <property type="component" value="Unassembled WGS sequence"/>
</dbReference>
<dbReference type="EMBL" id="CAMXCT010002469">
    <property type="protein sequence ID" value="CAI3998357.1"/>
    <property type="molecule type" value="Genomic_DNA"/>
</dbReference>
<keyword evidence="2" id="KW-0472">Membrane</keyword>
<feature type="transmembrane region" description="Helical" evidence="2">
    <location>
        <begin position="263"/>
        <end position="283"/>
    </location>
</feature>
<feature type="compositionally biased region" description="Polar residues" evidence="1">
    <location>
        <begin position="50"/>
        <end position="61"/>
    </location>
</feature>
<name>A0A9P1CTN6_9DINO</name>
<dbReference type="EMBL" id="CAMXCT030002469">
    <property type="protein sequence ID" value="CAL4785669.1"/>
    <property type="molecule type" value="Genomic_DNA"/>
</dbReference>
<feature type="transmembrane region" description="Helical" evidence="2">
    <location>
        <begin position="407"/>
        <end position="434"/>
    </location>
</feature>
<dbReference type="OrthoDB" id="432483at2759"/>
<dbReference type="PANTHER" id="PTHR10217:SF435">
    <property type="entry name" value="POTASSIUM VOLTAGE-GATED CHANNEL PROTEIN EAG"/>
    <property type="match status" value="1"/>
</dbReference>
<dbReference type="Gene3D" id="1.10.287.70">
    <property type="match status" value="1"/>
</dbReference>
<feature type="transmembrane region" description="Helical" evidence="2">
    <location>
        <begin position="192"/>
        <end position="209"/>
    </location>
</feature>
<feature type="region of interest" description="Disordered" evidence="1">
    <location>
        <begin position="37"/>
        <end position="73"/>
    </location>
</feature>
<feature type="transmembrane region" description="Helical" evidence="2">
    <location>
        <begin position="377"/>
        <end position="395"/>
    </location>
</feature>
<evidence type="ECO:0000256" key="1">
    <source>
        <dbReference type="SAM" id="MobiDB-lite"/>
    </source>
</evidence>
<dbReference type="GO" id="GO:0042391">
    <property type="term" value="P:regulation of membrane potential"/>
    <property type="evidence" value="ECO:0007669"/>
    <property type="project" value="TreeGrafter"/>
</dbReference>
<dbReference type="AlphaFoldDB" id="A0A9P1CTN6"/>
<organism evidence="3">
    <name type="scientific">Cladocopium goreaui</name>
    <dbReference type="NCBI Taxonomy" id="2562237"/>
    <lineage>
        <taxon>Eukaryota</taxon>
        <taxon>Sar</taxon>
        <taxon>Alveolata</taxon>
        <taxon>Dinophyceae</taxon>
        <taxon>Suessiales</taxon>
        <taxon>Symbiodiniaceae</taxon>
        <taxon>Cladocopium</taxon>
    </lineage>
</organism>
<keyword evidence="2" id="KW-1133">Transmembrane helix</keyword>
<dbReference type="GO" id="GO:0005886">
    <property type="term" value="C:plasma membrane"/>
    <property type="evidence" value="ECO:0007669"/>
    <property type="project" value="TreeGrafter"/>
</dbReference>
<keyword evidence="5" id="KW-0407">Ion channel</keyword>
<evidence type="ECO:0000313" key="4">
    <source>
        <dbReference type="EMBL" id="CAL1151732.1"/>
    </source>
</evidence>
<evidence type="ECO:0000256" key="2">
    <source>
        <dbReference type="SAM" id="Phobius"/>
    </source>
</evidence>
<evidence type="ECO:0000313" key="5">
    <source>
        <dbReference type="EMBL" id="CAL4785669.1"/>
    </source>
</evidence>
<proteinExistence type="predicted"/>
<dbReference type="GO" id="GO:0005249">
    <property type="term" value="F:voltage-gated potassium channel activity"/>
    <property type="evidence" value="ECO:0007669"/>
    <property type="project" value="TreeGrafter"/>
</dbReference>
<dbReference type="EMBL" id="CAMXCT020002469">
    <property type="protein sequence ID" value="CAL1151732.1"/>
    <property type="molecule type" value="Genomic_DNA"/>
</dbReference>
<evidence type="ECO:0008006" key="7">
    <source>
        <dbReference type="Google" id="ProtNLM"/>
    </source>
</evidence>
<evidence type="ECO:0000313" key="6">
    <source>
        <dbReference type="Proteomes" id="UP001152797"/>
    </source>
</evidence>
<feature type="transmembrane region" description="Helical" evidence="2">
    <location>
        <begin position="335"/>
        <end position="357"/>
    </location>
</feature>